<dbReference type="SUPFAM" id="SSF69118">
    <property type="entry name" value="AhpD-like"/>
    <property type="match status" value="1"/>
</dbReference>
<evidence type="ECO:0000313" key="3">
    <source>
        <dbReference type="Proteomes" id="UP000712673"/>
    </source>
</evidence>
<organism evidence="2 3">
    <name type="scientific">Tectimicrobiota bacterium</name>
    <dbReference type="NCBI Taxonomy" id="2528274"/>
    <lineage>
        <taxon>Bacteria</taxon>
        <taxon>Pseudomonadati</taxon>
        <taxon>Nitrospinota/Tectimicrobiota group</taxon>
        <taxon>Candidatus Tectimicrobiota</taxon>
    </lineage>
</organism>
<gene>
    <name evidence="2" type="ORF">FJZ47_12305</name>
</gene>
<proteinExistence type="predicted"/>
<dbReference type="Proteomes" id="UP000712673">
    <property type="component" value="Unassembled WGS sequence"/>
</dbReference>
<reference evidence="2" key="1">
    <citation type="submission" date="2019-03" db="EMBL/GenBank/DDBJ databases">
        <title>Lake Tanganyika Metagenome-Assembled Genomes (MAGs).</title>
        <authorList>
            <person name="Tran P."/>
        </authorList>
    </citation>
    <scope>NUCLEOTIDE SEQUENCE</scope>
    <source>
        <strain evidence="2">K_DeepCast_65m_m2_066</strain>
    </source>
</reference>
<evidence type="ECO:0000259" key="1">
    <source>
        <dbReference type="Pfam" id="PF02627"/>
    </source>
</evidence>
<dbReference type="PANTHER" id="PTHR34846">
    <property type="entry name" value="4-CARBOXYMUCONOLACTONE DECARBOXYLASE FAMILY PROTEIN (AFU_ORTHOLOGUE AFUA_6G11590)"/>
    <property type="match status" value="1"/>
</dbReference>
<dbReference type="InterPro" id="IPR003779">
    <property type="entry name" value="CMD-like"/>
</dbReference>
<feature type="domain" description="Carboxymuconolactone decarboxylase-like" evidence="1">
    <location>
        <begin position="58"/>
        <end position="124"/>
    </location>
</feature>
<sequence length="182" mass="19746">MARVAPITGKSDVPAAYHAVVDDVLQVFGQVRGPFSMLLHSPKLAAHILPLVTFFRADSVVEAKERSLGILVAARERAGDYVWAAQVAAARRAGVREEAIDLIRAKGDPAKLPPAERDIVAYAQQLVQKNRIDQATFDALSSQHDAQWMVELTAAINYYGLLSGIVNAFEVPPPADGDRLPH</sequence>
<dbReference type="EMBL" id="VGLS01000355">
    <property type="protein sequence ID" value="MBM3224569.1"/>
    <property type="molecule type" value="Genomic_DNA"/>
</dbReference>
<evidence type="ECO:0000313" key="2">
    <source>
        <dbReference type="EMBL" id="MBM3224569.1"/>
    </source>
</evidence>
<dbReference type="InterPro" id="IPR029032">
    <property type="entry name" value="AhpD-like"/>
</dbReference>
<dbReference type="Gene3D" id="1.20.1290.10">
    <property type="entry name" value="AhpD-like"/>
    <property type="match status" value="1"/>
</dbReference>
<accession>A0A937W0F7</accession>
<protein>
    <recommendedName>
        <fullName evidence="1">Carboxymuconolactone decarboxylase-like domain-containing protein</fullName>
    </recommendedName>
</protein>
<dbReference type="AlphaFoldDB" id="A0A937W0F7"/>
<dbReference type="Pfam" id="PF02627">
    <property type="entry name" value="CMD"/>
    <property type="match status" value="1"/>
</dbReference>
<dbReference type="PANTHER" id="PTHR34846:SF11">
    <property type="entry name" value="4-CARBOXYMUCONOLACTONE DECARBOXYLASE FAMILY PROTEIN (AFU_ORTHOLOGUE AFUA_6G11590)"/>
    <property type="match status" value="1"/>
</dbReference>
<name>A0A937W0F7_UNCTE</name>
<dbReference type="GO" id="GO:0051920">
    <property type="term" value="F:peroxiredoxin activity"/>
    <property type="evidence" value="ECO:0007669"/>
    <property type="project" value="InterPro"/>
</dbReference>
<comment type="caution">
    <text evidence="2">The sequence shown here is derived from an EMBL/GenBank/DDBJ whole genome shotgun (WGS) entry which is preliminary data.</text>
</comment>